<comment type="caution">
    <text evidence="2">The sequence shown here is derived from an EMBL/GenBank/DDBJ whole genome shotgun (WGS) entry which is preliminary data.</text>
</comment>
<keyword evidence="3" id="KW-1185">Reference proteome</keyword>
<accession>A0A1Q9C3G6</accession>
<evidence type="ECO:0000313" key="2">
    <source>
        <dbReference type="EMBL" id="OLP77464.1"/>
    </source>
</evidence>
<feature type="compositionally biased region" description="Acidic residues" evidence="1">
    <location>
        <begin position="135"/>
        <end position="152"/>
    </location>
</feature>
<dbReference type="OrthoDB" id="436646at2759"/>
<protein>
    <submittedName>
        <fullName evidence="2">Uncharacterized protein</fullName>
    </submittedName>
</protein>
<organism evidence="2 3">
    <name type="scientific">Symbiodinium microadriaticum</name>
    <name type="common">Dinoflagellate</name>
    <name type="synonym">Zooxanthella microadriatica</name>
    <dbReference type="NCBI Taxonomy" id="2951"/>
    <lineage>
        <taxon>Eukaryota</taxon>
        <taxon>Sar</taxon>
        <taxon>Alveolata</taxon>
        <taxon>Dinophyceae</taxon>
        <taxon>Suessiales</taxon>
        <taxon>Symbiodiniaceae</taxon>
        <taxon>Symbiodinium</taxon>
    </lineage>
</organism>
<gene>
    <name evidence="2" type="ORF">AK812_SmicGene42472</name>
</gene>
<dbReference type="Proteomes" id="UP000186817">
    <property type="component" value="Unassembled WGS sequence"/>
</dbReference>
<proteinExistence type="predicted"/>
<feature type="compositionally biased region" description="Gly residues" evidence="1">
    <location>
        <begin position="443"/>
        <end position="453"/>
    </location>
</feature>
<evidence type="ECO:0000256" key="1">
    <source>
        <dbReference type="SAM" id="MobiDB-lite"/>
    </source>
</evidence>
<sequence length="453" mass="50209">MAGSFTGTPRSFLLLGEGFKEPRWRQCLVLKKARSGWIMMARADQAELAGLKGKVNTYEVGDRHYVLVEGMQKQVRSEEPPDGYLALEQNREMLLERGRSLLTAADQDAMFATASEELEETHPAGARSSGRVLVEDDEESSSSNPDVDDPETDAFLAKLLERSKQNKPVSGGSVDKTASVRKESGDSSSSDVPAKASFEVRDLMQLVGKKGGNVDPLQAIALQHILASDKDSSKKRHSRKKKSHRRASSSSSSASSGGQDKGLRGSARALARYRKNSTRMWRKPMRHVKRYIAEVEEELGVDETPYNLWDYTKRIPFGRQKGLYRMHHLASHILKKLLNDDPEGAALMTVLTLRCLHQTALDGGNWELGWLITTLKDPLARKKWGGEAQDLEAAADYLRAVQDLEKRSKQLSWKPKDEEEEEAEGADKSDKVWRPPKGRGRGRGTGGAGAPTS</sequence>
<feature type="compositionally biased region" description="Basic residues" evidence="1">
    <location>
        <begin position="233"/>
        <end position="247"/>
    </location>
</feature>
<feature type="region of interest" description="Disordered" evidence="1">
    <location>
        <begin position="408"/>
        <end position="453"/>
    </location>
</feature>
<evidence type="ECO:0000313" key="3">
    <source>
        <dbReference type="Proteomes" id="UP000186817"/>
    </source>
</evidence>
<feature type="region of interest" description="Disordered" evidence="1">
    <location>
        <begin position="228"/>
        <end position="267"/>
    </location>
</feature>
<dbReference type="EMBL" id="LSRX01001762">
    <property type="protein sequence ID" value="OLP77464.1"/>
    <property type="molecule type" value="Genomic_DNA"/>
</dbReference>
<name>A0A1Q9C3G6_SYMMI</name>
<dbReference type="AlphaFoldDB" id="A0A1Q9C3G6"/>
<feature type="region of interest" description="Disordered" evidence="1">
    <location>
        <begin position="116"/>
        <end position="193"/>
    </location>
</feature>
<reference evidence="2 3" key="1">
    <citation type="submission" date="2016-02" db="EMBL/GenBank/DDBJ databases">
        <title>Genome analysis of coral dinoflagellate symbionts highlights evolutionary adaptations to a symbiotic lifestyle.</title>
        <authorList>
            <person name="Aranda M."/>
            <person name="Li Y."/>
            <person name="Liew Y.J."/>
            <person name="Baumgarten S."/>
            <person name="Simakov O."/>
            <person name="Wilson M."/>
            <person name="Piel J."/>
            <person name="Ashoor H."/>
            <person name="Bougouffa S."/>
            <person name="Bajic V.B."/>
            <person name="Ryu T."/>
            <person name="Ravasi T."/>
            <person name="Bayer T."/>
            <person name="Micklem G."/>
            <person name="Kim H."/>
            <person name="Bhak J."/>
            <person name="Lajeunesse T.C."/>
            <person name="Voolstra C.R."/>
        </authorList>
    </citation>
    <scope>NUCLEOTIDE SEQUENCE [LARGE SCALE GENOMIC DNA]</scope>
    <source>
        <strain evidence="2 3">CCMP2467</strain>
    </source>
</reference>